<dbReference type="Pfam" id="PF13400">
    <property type="entry name" value="Tad"/>
    <property type="match status" value="1"/>
</dbReference>
<comment type="caution">
    <text evidence="3">The sequence shown here is derived from an EMBL/GenBank/DDBJ whole genome shotgun (WGS) entry which is preliminary data.</text>
</comment>
<feature type="domain" description="Putative Flp pilus-assembly TadG-like N-terminal" evidence="2">
    <location>
        <begin position="17"/>
        <end position="63"/>
    </location>
</feature>
<dbReference type="InterPro" id="IPR036465">
    <property type="entry name" value="vWFA_dom_sf"/>
</dbReference>
<accession>A0ABU6JRJ3</accession>
<dbReference type="InterPro" id="IPR028087">
    <property type="entry name" value="Tad_N"/>
</dbReference>
<organism evidence="3 4">
    <name type="scientific">Brenneria populi</name>
    <dbReference type="NCBI Taxonomy" id="1505588"/>
    <lineage>
        <taxon>Bacteria</taxon>
        <taxon>Pseudomonadati</taxon>
        <taxon>Pseudomonadota</taxon>
        <taxon>Gammaproteobacteria</taxon>
        <taxon>Enterobacterales</taxon>
        <taxon>Pectobacteriaceae</taxon>
        <taxon>Brenneria</taxon>
    </lineage>
</organism>
<gene>
    <name evidence="3" type="ORF">VSX58_10560</name>
</gene>
<dbReference type="Proteomes" id="UP001309705">
    <property type="component" value="Unassembled WGS sequence"/>
</dbReference>
<evidence type="ECO:0000313" key="4">
    <source>
        <dbReference type="Proteomes" id="UP001309705"/>
    </source>
</evidence>
<dbReference type="RefSeq" id="WP_327618019.1">
    <property type="nucleotide sequence ID" value="NZ_JAYWTM010000007.1"/>
</dbReference>
<sequence>MIKPVRFLLTLQRDQRGAVALTYLLCFPLILLALLGSIDFIRYSMAQSKLQNALDTAVISAGRNLDTFTPVAGSEDEASWRADAISYFFSNMPRNFLGSSVTEDRVTITYSEETDDSGNATGGQLVQMSAVGTLPLLVTGMIERTSFNLAATNEAVRRTRNDLEMVLALDNTGSMSNENRIGKLKTAATSLVNTVLGAAAQKDGGDSKSYIGIVPFADTVYIGQDKKHWLSADAQALPYIAADKYWGGCVVEPYVNGTFKAKPGKPGDFEPLMTVGTLSEANGLVTTDKLKEKYASDHGIDVKRITSFKILSSPTPTIRGDRAIQIMLNGSGDMVPKFAFNPDWLYTSNMNNRYDFCLASREMTFLSNDESNLAQKIGAMDIDGGTVIPLGLLWAWRMLDPAWKGDNGWGDAEKPRDPALGLQKVIVLLTDGNNGLDPNESKSATNGVVIDGERNISGSYTVKYNYQATVSGSLLTGADSYTSSFSNLNDDNAAYFIPHFYVYADRSDFNSLRVGSDEERNNRNTRLNPYGALFASSQNGQGEDWQYGNPTLNLLTAELCTNIRAKGITIYTVVLGSGTNASTQTLMQNCSSGAGSYYFNATNVDNLSAAFASIAASLTELRLNK</sequence>
<dbReference type="SUPFAM" id="SSF53300">
    <property type="entry name" value="vWA-like"/>
    <property type="match status" value="1"/>
</dbReference>
<evidence type="ECO:0000313" key="3">
    <source>
        <dbReference type="EMBL" id="MEC5343031.1"/>
    </source>
</evidence>
<keyword evidence="1" id="KW-0812">Transmembrane</keyword>
<reference evidence="3 4" key="1">
    <citation type="journal article" date="2017" name="Int. J. Syst. Evol. Microbiol.">
        <title>Brenneria populi subsp. brevivirga subsp. nov. isolated from symptomatic bark of Populus x euramericana canker, and description of Brenneria populi subsp. populi subsp. nov.</title>
        <authorList>
            <person name="Zheng M.H."/>
            <person name="Piao C.G."/>
            <person name="Xue H."/>
            <person name="Guo M.W."/>
            <person name="Li Y."/>
        </authorList>
    </citation>
    <scope>NUCLEOTIDE SEQUENCE [LARGE SCALE GENOMIC DNA]</scope>
    <source>
        <strain evidence="3 4">D9-5</strain>
    </source>
</reference>
<evidence type="ECO:0000259" key="2">
    <source>
        <dbReference type="Pfam" id="PF13400"/>
    </source>
</evidence>
<dbReference type="Gene3D" id="3.40.50.410">
    <property type="entry name" value="von Willebrand factor, type A domain"/>
    <property type="match status" value="1"/>
</dbReference>
<protein>
    <submittedName>
        <fullName evidence="3">TadE/TadG family type IV pilus assembly protein</fullName>
    </submittedName>
</protein>
<proteinExistence type="predicted"/>
<feature type="transmembrane region" description="Helical" evidence="1">
    <location>
        <begin position="20"/>
        <end position="41"/>
    </location>
</feature>
<dbReference type="EMBL" id="JAYWTM010000007">
    <property type="protein sequence ID" value="MEC5343031.1"/>
    <property type="molecule type" value="Genomic_DNA"/>
</dbReference>
<evidence type="ECO:0000256" key="1">
    <source>
        <dbReference type="SAM" id="Phobius"/>
    </source>
</evidence>
<keyword evidence="1" id="KW-0472">Membrane</keyword>
<keyword evidence="1" id="KW-1133">Transmembrane helix</keyword>
<keyword evidence="4" id="KW-1185">Reference proteome</keyword>
<name>A0ABU6JRJ3_9GAMM</name>